<keyword evidence="10" id="KW-1185">Reference proteome</keyword>
<keyword evidence="7" id="KW-0539">Nucleus</keyword>
<gene>
    <name evidence="9" type="ORF">MEUPH1_LOCUS16085</name>
</gene>
<evidence type="ECO:0000256" key="1">
    <source>
        <dbReference type="ARBA" id="ARBA00001968"/>
    </source>
</evidence>
<dbReference type="PANTHER" id="PTHR22930">
    <property type="match status" value="1"/>
</dbReference>
<evidence type="ECO:0000259" key="8">
    <source>
        <dbReference type="Pfam" id="PF13359"/>
    </source>
</evidence>
<dbReference type="GO" id="GO:0016787">
    <property type="term" value="F:hydrolase activity"/>
    <property type="evidence" value="ECO:0007669"/>
    <property type="project" value="UniProtKB-KW"/>
</dbReference>
<name>A0AAV0WYB5_9HEMI</name>
<dbReference type="EMBL" id="CARXXK010000003">
    <property type="protein sequence ID" value="CAI6360833.1"/>
    <property type="molecule type" value="Genomic_DNA"/>
</dbReference>
<accession>A0AAV0WYB5</accession>
<dbReference type="InterPro" id="IPR027806">
    <property type="entry name" value="HARBI1_dom"/>
</dbReference>
<organism evidence="9 10">
    <name type="scientific">Macrosiphum euphorbiae</name>
    <name type="common">potato aphid</name>
    <dbReference type="NCBI Taxonomy" id="13131"/>
    <lineage>
        <taxon>Eukaryota</taxon>
        <taxon>Metazoa</taxon>
        <taxon>Ecdysozoa</taxon>
        <taxon>Arthropoda</taxon>
        <taxon>Hexapoda</taxon>
        <taxon>Insecta</taxon>
        <taxon>Pterygota</taxon>
        <taxon>Neoptera</taxon>
        <taxon>Paraneoptera</taxon>
        <taxon>Hemiptera</taxon>
        <taxon>Sternorrhyncha</taxon>
        <taxon>Aphidomorpha</taxon>
        <taxon>Aphidoidea</taxon>
        <taxon>Aphididae</taxon>
        <taxon>Macrosiphini</taxon>
        <taxon>Macrosiphum</taxon>
    </lineage>
</organism>
<evidence type="ECO:0000313" key="9">
    <source>
        <dbReference type="EMBL" id="CAI6360833.1"/>
    </source>
</evidence>
<evidence type="ECO:0000313" key="10">
    <source>
        <dbReference type="Proteomes" id="UP001160148"/>
    </source>
</evidence>
<protein>
    <recommendedName>
        <fullName evidence="8">DDE Tnp4 domain-containing protein</fullName>
    </recommendedName>
</protein>
<evidence type="ECO:0000256" key="7">
    <source>
        <dbReference type="ARBA" id="ARBA00023242"/>
    </source>
</evidence>
<comment type="cofactor">
    <cofactor evidence="1">
        <name>a divalent metal cation</name>
        <dbReference type="ChEBI" id="CHEBI:60240"/>
    </cofactor>
</comment>
<proteinExistence type="inferred from homology"/>
<dbReference type="GO" id="GO:0046872">
    <property type="term" value="F:metal ion binding"/>
    <property type="evidence" value="ECO:0007669"/>
    <property type="project" value="UniProtKB-KW"/>
</dbReference>
<dbReference type="GO" id="GO:0004518">
    <property type="term" value="F:nuclease activity"/>
    <property type="evidence" value="ECO:0007669"/>
    <property type="project" value="UniProtKB-KW"/>
</dbReference>
<dbReference type="InterPro" id="IPR045249">
    <property type="entry name" value="HARBI1-like"/>
</dbReference>
<evidence type="ECO:0000256" key="2">
    <source>
        <dbReference type="ARBA" id="ARBA00004123"/>
    </source>
</evidence>
<keyword evidence="5" id="KW-0479">Metal-binding</keyword>
<keyword evidence="6" id="KW-0378">Hydrolase</keyword>
<keyword evidence="4" id="KW-0540">Nuclease</keyword>
<dbReference type="Pfam" id="PF13359">
    <property type="entry name" value="DDE_Tnp_4"/>
    <property type="match status" value="1"/>
</dbReference>
<evidence type="ECO:0000256" key="3">
    <source>
        <dbReference type="ARBA" id="ARBA00006958"/>
    </source>
</evidence>
<comment type="caution">
    <text evidence="9">The sequence shown here is derived from an EMBL/GenBank/DDBJ whole genome shotgun (WGS) entry which is preliminary data.</text>
</comment>
<dbReference type="Proteomes" id="UP001160148">
    <property type="component" value="Unassembled WGS sequence"/>
</dbReference>
<reference evidence="9 10" key="1">
    <citation type="submission" date="2023-01" db="EMBL/GenBank/DDBJ databases">
        <authorList>
            <person name="Whitehead M."/>
        </authorList>
    </citation>
    <scope>NUCLEOTIDE SEQUENCE [LARGE SCALE GENOMIC DNA]</scope>
</reference>
<sequence>MSKPNKDKWIDISKTFYSKTNFPNCLGAIDGKHIRCKNPENSGSLFYNYKKYFSIVLMAVVDANLNFIYIDIDAYGREADSSVFRQSIFGKMLYSQQLQIPDPDALPLTENNIQPFVFVADEAFGLHANLLRPFPGRGLNNTRRVFNYRLSRARRTVECAFGVLANKWRVLHTTILVEPNFCDDIIKACCVLHNFVRKRDGYNYDEETDVHNLDNLTTRGRNVNRSGIDVRDNFADYFMADGAVPFQYRML</sequence>
<comment type="subcellular location">
    <subcellularLocation>
        <location evidence="2">Nucleus</location>
    </subcellularLocation>
</comment>
<evidence type="ECO:0000256" key="5">
    <source>
        <dbReference type="ARBA" id="ARBA00022723"/>
    </source>
</evidence>
<comment type="similarity">
    <text evidence="3">Belongs to the HARBI1 family.</text>
</comment>
<feature type="domain" description="DDE Tnp4" evidence="8">
    <location>
        <begin position="29"/>
        <end position="194"/>
    </location>
</feature>
<dbReference type="GO" id="GO:0005634">
    <property type="term" value="C:nucleus"/>
    <property type="evidence" value="ECO:0007669"/>
    <property type="project" value="UniProtKB-SubCell"/>
</dbReference>
<dbReference type="AlphaFoldDB" id="A0AAV0WYB5"/>
<dbReference type="PANTHER" id="PTHR22930:SF269">
    <property type="entry name" value="NUCLEASE HARBI1-LIKE PROTEIN"/>
    <property type="match status" value="1"/>
</dbReference>
<evidence type="ECO:0000256" key="6">
    <source>
        <dbReference type="ARBA" id="ARBA00022801"/>
    </source>
</evidence>
<evidence type="ECO:0000256" key="4">
    <source>
        <dbReference type="ARBA" id="ARBA00022722"/>
    </source>
</evidence>